<dbReference type="Proteomes" id="UP000706031">
    <property type="component" value="Unassembled WGS sequence"/>
</dbReference>
<gene>
    <name evidence="1" type="ORF">H7T88_25285</name>
</gene>
<organism evidence="1 2">
    <name type="scientific">Paenibacillus cucumis</name>
    <name type="common">ex Kampfer et al. 2016</name>
    <dbReference type="NCBI Taxonomy" id="1776858"/>
    <lineage>
        <taxon>Bacteria</taxon>
        <taxon>Bacillati</taxon>
        <taxon>Bacillota</taxon>
        <taxon>Bacilli</taxon>
        <taxon>Bacillales</taxon>
        <taxon>Paenibacillaceae</taxon>
        <taxon>Paenibacillus</taxon>
    </lineage>
</organism>
<protein>
    <submittedName>
        <fullName evidence="1">Uncharacterized protein</fullName>
    </submittedName>
</protein>
<name>A0ABS7KRB5_9BACL</name>
<reference evidence="1 2" key="1">
    <citation type="submission" date="2020-08" db="EMBL/GenBank/DDBJ databases">
        <title>Fungal Genomes of the International Space Station.</title>
        <authorList>
            <person name="Seuylemezian A."/>
            <person name="Singh N.K."/>
            <person name="Wood J."/>
            <person name="Venkateswaran K."/>
        </authorList>
    </citation>
    <scope>NUCLEOTIDE SEQUENCE [LARGE SCALE GENOMIC DNA]</scope>
    <source>
        <strain evidence="1 2">S/N-304-OC-R4</strain>
    </source>
</reference>
<keyword evidence="2" id="KW-1185">Reference proteome</keyword>
<sequence length="97" mass="11162">MRKNIVHAFQETVARGDHQGMINLLKEYEQSGELAVNERGWVYWNISDGYALLRDPEPLYANHLAFFEWGKQILPPEQYHWVVSDSTQALSLSLGSV</sequence>
<comment type="caution">
    <text evidence="1">The sequence shown here is derived from an EMBL/GenBank/DDBJ whole genome shotgun (WGS) entry which is preliminary data.</text>
</comment>
<evidence type="ECO:0000313" key="2">
    <source>
        <dbReference type="Proteomes" id="UP000706031"/>
    </source>
</evidence>
<proteinExistence type="predicted"/>
<evidence type="ECO:0000313" key="1">
    <source>
        <dbReference type="EMBL" id="MBY0206541.1"/>
    </source>
</evidence>
<dbReference type="RefSeq" id="WP_221791022.1">
    <property type="nucleotide sequence ID" value="NZ_JACLIC010000046.1"/>
</dbReference>
<accession>A0ABS7KRB5</accession>
<dbReference type="EMBL" id="JACLIC010000046">
    <property type="protein sequence ID" value="MBY0206541.1"/>
    <property type="molecule type" value="Genomic_DNA"/>
</dbReference>